<reference evidence="1" key="1">
    <citation type="journal article" date="2014" name="Front. Microbiol.">
        <title>High frequency of phylogenetically diverse reductive dehalogenase-homologous genes in deep subseafloor sedimentary metagenomes.</title>
        <authorList>
            <person name="Kawai M."/>
            <person name="Futagami T."/>
            <person name="Toyoda A."/>
            <person name="Takaki Y."/>
            <person name="Nishi S."/>
            <person name="Hori S."/>
            <person name="Arai W."/>
            <person name="Tsubouchi T."/>
            <person name="Morono Y."/>
            <person name="Uchiyama I."/>
            <person name="Ito T."/>
            <person name="Fujiyama A."/>
            <person name="Inagaki F."/>
            <person name="Takami H."/>
        </authorList>
    </citation>
    <scope>NUCLEOTIDE SEQUENCE</scope>
    <source>
        <strain evidence="1">Expedition CK06-06</strain>
    </source>
</reference>
<dbReference type="AlphaFoldDB" id="X1NK76"/>
<name>X1NK76_9ZZZZ</name>
<evidence type="ECO:0000313" key="1">
    <source>
        <dbReference type="EMBL" id="GAI27215.1"/>
    </source>
</evidence>
<proteinExistence type="predicted"/>
<evidence type="ECO:0008006" key="2">
    <source>
        <dbReference type="Google" id="ProtNLM"/>
    </source>
</evidence>
<dbReference type="EMBL" id="BARV01019104">
    <property type="protein sequence ID" value="GAI27215.1"/>
    <property type="molecule type" value="Genomic_DNA"/>
</dbReference>
<comment type="caution">
    <text evidence="1">The sequence shown here is derived from an EMBL/GenBank/DDBJ whole genome shotgun (WGS) entry which is preliminary data.</text>
</comment>
<gene>
    <name evidence="1" type="ORF">S06H3_32168</name>
</gene>
<organism evidence="1">
    <name type="scientific">marine sediment metagenome</name>
    <dbReference type="NCBI Taxonomy" id="412755"/>
    <lineage>
        <taxon>unclassified sequences</taxon>
        <taxon>metagenomes</taxon>
        <taxon>ecological metagenomes</taxon>
    </lineage>
</organism>
<accession>X1NK76</accession>
<feature type="non-terminal residue" evidence="1">
    <location>
        <position position="1"/>
    </location>
</feature>
<protein>
    <recommendedName>
        <fullName evidence="2">Helix-turn-helix domain-containing protein</fullName>
    </recommendedName>
</protein>
<sequence>TIKDAAEVLRLSTRQVIRIKKGVRLNGPVAVIHGNRERIWF</sequence>